<dbReference type="SUPFAM" id="SSF53955">
    <property type="entry name" value="Lysozyme-like"/>
    <property type="match status" value="1"/>
</dbReference>
<evidence type="ECO:0000313" key="8">
    <source>
        <dbReference type="Proteomes" id="UP000626092"/>
    </source>
</evidence>
<dbReference type="GO" id="GO:0050832">
    <property type="term" value="P:defense response to fungus"/>
    <property type="evidence" value="ECO:0007669"/>
    <property type="project" value="TreeGrafter"/>
</dbReference>
<keyword evidence="8" id="KW-1185">Reference proteome</keyword>
<evidence type="ECO:0000256" key="5">
    <source>
        <dbReference type="ARBA" id="ARBA00023157"/>
    </source>
</evidence>
<dbReference type="GO" id="GO:0006032">
    <property type="term" value="P:chitin catabolic process"/>
    <property type="evidence" value="ECO:0007669"/>
    <property type="project" value="UniProtKB-KW"/>
</dbReference>
<dbReference type="InterPro" id="IPR023346">
    <property type="entry name" value="Lysozyme-like_dom_sf"/>
</dbReference>
<reference evidence="7" key="1">
    <citation type="submission" date="2019-11" db="EMBL/GenBank/DDBJ databases">
        <authorList>
            <person name="Liu Y."/>
            <person name="Hou J."/>
            <person name="Li T.-Q."/>
            <person name="Guan C.-H."/>
            <person name="Wu X."/>
            <person name="Wu H.-Z."/>
            <person name="Ling F."/>
            <person name="Zhang R."/>
            <person name="Shi X.-G."/>
            <person name="Ren J.-P."/>
            <person name="Chen E.-F."/>
            <person name="Sun J.-M."/>
        </authorList>
    </citation>
    <scope>NUCLEOTIDE SEQUENCE</scope>
    <source>
        <strain evidence="7">Adult_tree_wgs_1</strain>
        <tissue evidence="7">Leaves</tissue>
    </source>
</reference>
<dbReference type="GO" id="GO:0016998">
    <property type="term" value="P:cell wall macromolecule catabolic process"/>
    <property type="evidence" value="ECO:0007669"/>
    <property type="project" value="InterPro"/>
</dbReference>
<protein>
    <recommendedName>
        <fullName evidence="6">Glycoside hydrolase family 19 catalytic domain-containing protein</fullName>
    </recommendedName>
</protein>
<gene>
    <name evidence="7" type="ORF">RHSIM_Rhsim10G0201600</name>
</gene>
<dbReference type="GO" id="GO:0008061">
    <property type="term" value="F:chitin binding"/>
    <property type="evidence" value="ECO:0007669"/>
    <property type="project" value="UniProtKB-KW"/>
</dbReference>
<evidence type="ECO:0000256" key="1">
    <source>
        <dbReference type="ARBA" id="ARBA00003102"/>
    </source>
</evidence>
<evidence type="ECO:0000259" key="6">
    <source>
        <dbReference type="PROSITE" id="PS00774"/>
    </source>
</evidence>
<dbReference type="AlphaFoldDB" id="A0A834G8X4"/>
<keyword evidence="5" id="KW-1015">Disulfide bond</keyword>
<comment type="caution">
    <text evidence="7">The sequence shown here is derived from an EMBL/GenBank/DDBJ whole genome shotgun (WGS) entry which is preliminary data.</text>
</comment>
<comment type="function">
    <text evidence="1">Defense against chitin-containing fungal pathogens.</text>
</comment>
<dbReference type="Proteomes" id="UP000626092">
    <property type="component" value="Unassembled WGS sequence"/>
</dbReference>
<feature type="domain" description="Glycoside hydrolase family 19 catalytic" evidence="6">
    <location>
        <begin position="148"/>
        <end position="158"/>
    </location>
</feature>
<keyword evidence="4" id="KW-0119">Carbohydrate metabolism</keyword>
<evidence type="ECO:0000256" key="3">
    <source>
        <dbReference type="ARBA" id="ARBA00022821"/>
    </source>
</evidence>
<dbReference type="OrthoDB" id="5985073at2759"/>
<evidence type="ECO:0000313" key="7">
    <source>
        <dbReference type="EMBL" id="KAF7128846.1"/>
    </source>
</evidence>
<keyword evidence="4" id="KW-0146">Chitin degradation</keyword>
<dbReference type="EMBL" id="WJXA01000010">
    <property type="protein sequence ID" value="KAF7128846.1"/>
    <property type="molecule type" value="Genomic_DNA"/>
</dbReference>
<keyword evidence="3" id="KW-0611">Plant defense</keyword>
<dbReference type="InterPro" id="IPR000726">
    <property type="entry name" value="Glyco_hydro_19_cat"/>
</dbReference>
<sequence length="228" mass="25121">MLQQMGLLRQHTGFLRRWVPEQLSHPAPTSDAAPATVPSLVVLQPPEMMIPRRERLLRFWLKLPMKLLVGGQRLRVDHMQGDTVLLRNETRRIIVFLINNGVVLLGSSTTAVVPSKFHSDNYNYGPAGKAIGSDLLANPDLVAAEAIISFRAALWFWITPQYSKPSCHDVITGRWTPSAADLAAGRAPGYCVITNIINGGLECGQGFSTSQQVSQIGFLMHFSDCGSW</sequence>
<organism evidence="7 8">
    <name type="scientific">Rhododendron simsii</name>
    <name type="common">Sims's rhododendron</name>
    <dbReference type="NCBI Taxonomy" id="118357"/>
    <lineage>
        <taxon>Eukaryota</taxon>
        <taxon>Viridiplantae</taxon>
        <taxon>Streptophyta</taxon>
        <taxon>Embryophyta</taxon>
        <taxon>Tracheophyta</taxon>
        <taxon>Spermatophyta</taxon>
        <taxon>Magnoliopsida</taxon>
        <taxon>eudicotyledons</taxon>
        <taxon>Gunneridae</taxon>
        <taxon>Pentapetalae</taxon>
        <taxon>asterids</taxon>
        <taxon>Ericales</taxon>
        <taxon>Ericaceae</taxon>
        <taxon>Ericoideae</taxon>
        <taxon>Rhodoreae</taxon>
        <taxon>Rhododendron</taxon>
    </lineage>
</organism>
<evidence type="ECO:0000256" key="4">
    <source>
        <dbReference type="ARBA" id="ARBA00023024"/>
    </source>
</evidence>
<dbReference type="Pfam" id="PF00182">
    <property type="entry name" value="Glyco_hydro_19"/>
    <property type="match status" value="1"/>
</dbReference>
<name>A0A834G8X4_RHOSS</name>
<dbReference type="PROSITE" id="PS00774">
    <property type="entry name" value="CHITINASE_19_2"/>
    <property type="match status" value="1"/>
</dbReference>
<dbReference type="PANTHER" id="PTHR22595">
    <property type="entry name" value="CHITINASE-RELATED"/>
    <property type="match status" value="1"/>
</dbReference>
<keyword evidence="2" id="KW-0147">Chitin-binding</keyword>
<keyword evidence="4" id="KW-0624">Polysaccharide degradation</keyword>
<dbReference type="GO" id="GO:0004568">
    <property type="term" value="F:chitinase activity"/>
    <property type="evidence" value="ECO:0007669"/>
    <property type="project" value="InterPro"/>
</dbReference>
<dbReference type="Gene3D" id="1.10.530.10">
    <property type="match status" value="1"/>
</dbReference>
<evidence type="ECO:0000256" key="2">
    <source>
        <dbReference type="ARBA" id="ARBA00022669"/>
    </source>
</evidence>
<proteinExistence type="predicted"/>
<dbReference type="PANTHER" id="PTHR22595:SF79">
    <property type="entry name" value="CHITINASE 12"/>
    <property type="match status" value="1"/>
</dbReference>
<accession>A0A834G8X4</accession>
<dbReference type="CDD" id="cd00325">
    <property type="entry name" value="chitinase_GH19"/>
    <property type="match status" value="1"/>
</dbReference>